<keyword evidence="5" id="KW-1185">Reference proteome</keyword>
<feature type="chain" id="PRO_5019442668" description="Metallo-beta-lactamase domain-containing protein" evidence="2">
    <location>
        <begin position="21"/>
        <end position="361"/>
    </location>
</feature>
<dbReference type="Proteomes" id="UP000287166">
    <property type="component" value="Unassembled WGS sequence"/>
</dbReference>
<feature type="signal peptide" evidence="2">
    <location>
        <begin position="1"/>
        <end position="20"/>
    </location>
</feature>
<name>A0A401H079_9APHY</name>
<dbReference type="OrthoDB" id="3341310at2759"/>
<dbReference type="SUPFAM" id="SSF56281">
    <property type="entry name" value="Metallo-hydrolase/oxidoreductase"/>
    <property type="match status" value="1"/>
</dbReference>
<dbReference type="PANTHER" id="PTHR42951">
    <property type="entry name" value="METALLO-BETA-LACTAMASE DOMAIN-CONTAINING"/>
    <property type="match status" value="1"/>
</dbReference>
<sequence length="361" mass="39457">MMSIAAFIVWVVAGAIIVFDLPVQVAPAPQDPPPPPYSPSEPTIKSTPSSKSSAQPPRRSAFSARRLTPTTFLIVETDDVFGEQPFIYAKLVPAANTLVLLDTGCGGRSRDHGVEITSLREFIETVPVTDNGGRPLNERARLRYVVVLSHCHYDHILGVEDFAHDSPILESAHSPTFVSRANLPAHSQCARLGVPTPTFTPTLVPHNTPLLSASGVPVGLTLLHTPGHTPDELALWDAVERVLYAGDTLYERAPIIFPAEGDIAVWLASLSELIDRVCAESSPQDVRICCGHETAGRPALDVLRTAEAFVRDVLDGRELVRSREERWGVWVVEYMQEGGRYSLVCPERLVLEAREKIGLNV</sequence>
<feature type="compositionally biased region" description="Low complexity" evidence="1">
    <location>
        <begin position="40"/>
        <end position="57"/>
    </location>
</feature>
<organism evidence="4 5">
    <name type="scientific">Sparassis crispa</name>
    <dbReference type="NCBI Taxonomy" id="139825"/>
    <lineage>
        <taxon>Eukaryota</taxon>
        <taxon>Fungi</taxon>
        <taxon>Dikarya</taxon>
        <taxon>Basidiomycota</taxon>
        <taxon>Agaricomycotina</taxon>
        <taxon>Agaricomycetes</taxon>
        <taxon>Polyporales</taxon>
        <taxon>Sparassidaceae</taxon>
        <taxon>Sparassis</taxon>
    </lineage>
</organism>
<dbReference type="PANTHER" id="PTHR42951:SF4">
    <property type="entry name" value="ACYL-COENZYME A THIOESTERASE MBLAC2"/>
    <property type="match status" value="1"/>
</dbReference>
<keyword evidence="2" id="KW-0732">Signal</keyword>
<feature type="domain" description="Metallo-beta-lactamase" evidence="3">
    <location>
        <begin position="3"/>
        <end position="292"/>
    </location>
</feature>
<dbReference type="InterPro" id="IPR001279">
    <property type="entry name" value="Metallo-B-lactamas"/>
</dbReference>
<protein>
    <recommendedName>
        <fullName evidence="3">Metallo-beta-lactamase domain-containing protein</fullName>
    </recommendedName>
</protein>
<evidence type="ECO:0000313" key="4">
    <source>
        <dbReference type="EMBL" id="GBE87823.1"/>
    </source>
</evidence>
<evidence type="ECO:0000313" key="5">
    <source>
        <dbReference type="Proteomes" id="UP000287166"/>
    </source>
</evidence>
<feature type="compositionally biased region" description="Pro residues" evidence="1">
    <location>
        <begin position="29"/>
        <end position="39"/>
    </location>
</feature>
<gene>
    <name evidence="4" type="ORF">SCP_1200480</name>
</gene>
<evidence type="ECO:0000256" key="2">
    <source>
        <dbReference type="SAM" id="SignalP"/>
    </source>
</evidence>
<dbReference type="GeneID" id="38784740"/>
<reference evidence="4 5" key="1">
    <citation type="journal article" date="2018" name="Sci. Rep.">
        <title>Genome sequence of the cauliflower mushroom Sparassis crispa (Hanabiratake) and its association with beneficial usage.</title>
        <authorList>
            <person name="Kiyama R."/>
            <person name="Furutani Y."/>
            <person name="Kawaguchi K."/>
            <person name="Nakanishi T."/>
        </authorList>
    </citation>
    <scope>NUCLEOTIDE SEQUENCE [LARGE SCALE GENOMIC DNA]</scope>
</reference>
<dbReference type="InParanoid" id="A0A401H079"/>
<proteinExistence type="predicted"/>
<dbReference type="SMART" id="SM00849">
    <property type="entry name" value="Lactamase_B"/>
    <property type="match status" value="1"/>
</dbReference>
<dbReference type="Pfam" id="PF00753">
    <property type="entry name" value="Lactamase_B"/>
    <property type="match status" value="1"/>
</dbReference>
<dbReference type="InterPro" id="IPR050855">
    <property type="entry name" value="NDM-1-like"/>
</dbReference>
<feature type="region of interest" description="Disordered" evidence="1">
    <location>
        <begin position="28"/>
        <end position="61"/>
    </location>
</feature>
<accession>A0A401H079</accession>
<dbReference type="EMBL" id="BFAD01000012">
    <property type="protein sequence ID" value="GBE87823.1"/>
    <property type="molecule type" value="Genomic_DNA"/>
</dbReference>
<dbReference type="RefSeq" id="XP_027618736.1">
    <property type="nucleotide sequence ID" value="XM_027762935.1"/>
</dbReference>
<comment type="caution">
    <text evidence="4">The sequence shown here is derived from an EMBL/GenBank/DDBJ whole genome shotgun (WGS) entry which is preliminary data.</text>
</comment>
<evidence type="ECO:0000259" key="3">
    <source>
        <dbReference type="SMART" id="SM00849"/>
    </source>
</evidence>
<dbReference type="AlphaFoldDB" id="A0A401H079"/>
<dbReference type="CDD" id="cd06262">
    <property type="entry name" value="metallo-hydrolase-like_MBL-fold"/>
    <property type="match status" value="1"/>
</dbReference>
<dbReference type="STRING" id="139825.A0A401H079"/>
<evidence type="ECO:0000256" key="1">
    <source>
        <dbReference type="SAM" id="MobiDB-lite"/>
    </source>
</evidence>
<dbReference type="InterPro" id="IPR036866">
    <property type="entry name" value="RibonucZ/Hydroxyglut_hydro"/>
</dbReference>
<dbReference type="Gene3D" id="3.60.15.10">
    <property type="entry name" value="Ribonuclease Z/Hydroxyacylglutathione hydrolase-like"/>
    <property type="match status" value="1"/>
</dbReference>